<proteinExistence type="predicted"/>
<dbReference type="PATRIC" id="fig|713887.8.peg.503"/>
<protein>
    <recommendedName>
        <fullName evidence="3">DUF3148 domain-containing protein</fullName>
    </recommendedName>
</protein>
<dbReference type="AlphaFoldDB" id="D3EP70"/>
<dbReference type="Proteomes" id="UP000001405">
    <property type="component" value="Chromosome"/>
</dbReference>
<dbReference type="PANTHER" id="PTHR36799:SF2">
    <property type="entry name" value="PROTEIN CHLORORESPIRATORY REDUCTION 42, CHLOROPLASTIC"/>
    <property type="match status" value="1"/>
</dbReference>
<accession>D3EP70</accession>
<dbReference type="RefSeq" id="WP_012953935.1">
    <property type="nucleotide sequence ID" value="NC_013771.1"/>
</dbReference>
<gene>
    <name evidence="1" type="ordered locus">UCYN_05410</name>
</gene>
<dbReference type="HOGENOM" id="CLU_180541_1_1_3"/>
<evidence type="ECO:0000313" key="2">
    <source>
        <dbReference type="Proteomes" id="UP000001405"/>
    </source>
</evidence>
<evidence type="ECO:0000313" key="1">
    <source>
        <dbReference type="EMBL" id="ADB95270.1"/>
    </source>
</evidence>
<dbReference type="Pfam" id="PF11347">
    <property type="entry name" value="CRR42-like"/>
    <property type="match status" value="1"/>
</dbReference>
<keyword evidence="2" id="KW-1185">Reference proteome</keyword>
<name>D3EP70_ATETH</name>
<dbReference type="EMBL" id="CP001842">
    <property type="protein sequence ID" value="ADB95270.1"/>
    <property type="molecule type" value="Genomic_DNA"/>
</dbReference>
<dbReference type="OrthoDB" id="463889at2"/>
<dbReference type="NCBIfam" id="NF045913">
    <property type="entry name" value="RegSipA"/>
    <property type="match status" value="1"/>
</dbReference>
<dbReference type="PANTHER" id="PTHR36799">
    <property type="match status" value="1"/>
</dbReference>
<evidence type="ECO:0008006" key="3">
    <source>
        <dbReference type="Google" id="ProtNLM"/>
    </source>
</evidence>
<sequence>MDKPKLTIGSKVFLRHRPPYLKTADPMPMLRPADILEVGDQGVIIDIRPGGYWGVRFTQGAFLMEDQYIAALK</sequence>
<reference evidence="1 2" key="1">
    <citation type="journal article" date="2010" name="Nature">
        <title>Metabolic streamlining in an open-ocean nitrogen-fixing cyanobacterium.</title>
        <authorList>
            <person name="Tripp H.J."/>
            <person name="Bench S.R."/>
            <person name="Turk K.A."/>
            <person name="Foster R.A."/>
            <person name="Desany B.A."/>
            <person name="Niazi F."/>
            <person name="Affourtit J.P."/>
            <person name="Zehr J.P."/>
        </authorList>
    </citation>
    <scope>NUCLEOTIDE SEQUENCE [LARGE SCALE GENOMIC DNA]</scope>
    <source>
        <strain evidence="2">ALOHA</strain>
    </source>
</reference>
<organism evidence="2">
    <name type="scientific">Atelocyanobacterium thalassa (isolate ALOHA)</name>
    <dbReference type="NCBI Taxonomy" id="1453429"/>
    <lineage>
        <taxon>Bacteria</taxon>
        <taxon>Bacillati</taxon>
        <taxon>Cyanobacteriota</taxon>
        <taxon>Cyanophyceae</taxon>
        <taxon>Oscillatoriophycideae</taxon>
        <taxon>Chroococcales</taxon>
        <taxon>Aphanothecaceae</taxon>
        <taxon>Candidatus Atelocyanobacterium</taxon>
        <taxon>Candidatus Atelocyanobacterium thalassae</taxon>
    </lineage>
</organism>
<dbReference type="KEGG" id="cyu:UCYN_05410"/>
<dbReference type="STRING" id="1453429.UCYN_05410"/>
<dbReference type="InterPro" id="IPR021495">
    <property type="entry name" value="CRR42-like"/>
</dbReference>